<evidence type="ECO:0000256" key="2">
    <source>
        <dbReference type="SAM" id="Phobius"/>
    </source>
</evidence>
<evidence type="ECO:0000313" key="4">
    <source>
        <dbReference type="EMBL" id="BBC28430.1"/>
    </source>
</evidence>
<keyword evidence="2" id="KW-1133">Transmembrane helix</keyword>
<feature type="transmembrane region" description="Helical" evidence="2">
    <location>
        <begin position="815"/>
        <end position="838"/>
    </location>
</feature>
<dbReference type="PROSITE" id="PS50194">
    <property type="entry name" value="FILAMIN_REPEAT"/>
    <property type="match status" value="1"/>
</dbReference>
<accession>A0A2Z5X8B9</accession>
<name>A0A2Z5X8B9_9CHLO</name>
<dbReference type="InterPro" id="IPR014756">
    <property type="entry name" value="Ig_E-set"/>
</dbReference>
<keyword evidence="2" id="KW-0812">Transmembrane</keyword>
<dbReference type="InterPro" id="IPR013783">
    <property type="entry name" value="Ig-like_fold"/>
</dbReference>
<dbReference type="Gene3D" id="2.60.40.10">
    <property type="entry name" value="Immunoglobulins"/>
    <property type="match status" value="1"/>
</dbReference>
<reference evidence="4" key="1">
    <citation type="journal article" date="2018" name="Commun. Biol.">
        <title>Anisogamy evolved with a reduced sex-determining region in volvocine green algae.</title>
        <authorList>
            <person name="Hamaji T."/>
            <person name="Kawai-Toyooka H."/>
            <person name="Uchimura H."/>
            <person name="Suzuki M."/>
            <person name="Noguchi H."/>
            <person name="Minakuchi Y."/>
            <person name="Toyoda A."/>
            <person name="Fujiyama A."/>
            <person name="Miyagishima S."/>
            <person name="Umen J.G."/>
            <person name="Nozaki H."/>
        </authorList>
    </citation>
    <scope>NUCLEOTIDE SEQUENCE</scope>
    <source>
        <strain evidence="4">NIES-3982</strain>
    </source>
</reference>
<evidence type="ECO:0000256" key="3">
    <source>
        <dbReference type="SAM" id="SignalP"/>
    </source>
</evidence>
<gene>
    <name evidence="4" type="primary">FUS1</name>
</gene>
<evidence type="ECO:0000256" key="1">
    <source>
        <dbReference type="PROSITE-ProRule" id="PRU00087"/>
    </source>
</evidence>
<dbReference type="EMBL" id="LC314412">
    <property type="protein sequence ID" value="BBC28430.1"/>
    <property type="molecule type" value="Genomic_DNA"/>
</dbReference>
<feature type="signal peptide" evidence="3">
    <location>
        <begin position="1"/>
        <end position="21"/>
    </location>
</feature>
<protein>
    <submittedName>
        <fullName evidence="4">Plus gametic plasma membrane protein homolog</fullName>
    </submittedName>
</protein>
<dbReference type="InterPro" id="IPR017868">
    <property type="entry name" value="Filamin/ABP280_repeat-like"/>
</dbReference>
<organism evidence="4">
    <name type="scientific">Yamagishiella unicocca</name>
    <dbReference type="NCBI Taxonomy" id="51707"/>
    <lineage>
        <taxon>Eukaryota</taxon>
        <taxon>Viridiplantae</taxon>
        <taxon>Chlorophyta</taxon>
        <taxon>core chlorophytes</taxon>
        <taxon>Chlorophyceae</taxon>
        <taxon>CS clade</taxon>
        <taxon>Chlamydomonadales</taxon>
        <taxon>Volvocaceae</taxon>
        <taxon>Yamagishiella</taxon>
    </lineage>
</organism>
<sequence>MFHVCLAIVLAFGTHLRTCTSQNCSPVEVGKIVTTLSSSKEAIAGQTFSFTVELFGTNQQPVCDYYDPYLTVECVGDAGKSFCEPGPHIRPVGIGIYNVTIFPTTFWTSHLPWPPELLSAPLSADFFTGITTVHVKYNTTHVPGSPFMLNVAPAETSTSTSTVDSVDPPFILAGIKTTVARFYQITDRFTNWIRGREILSKIRVQCTSPDVVTEVIWWSNIWVEIRMLSDQAGDFTFQVFLTDHDGNEEPLRVRGANGLSYFGHFKVWPGRLDTRQFVVNGLPPHSIAGTELTLTAQAMDRYQNPTFLVDPSMFVARVAQEQNASILQVFVNTSKGPVQPDIRMYLDTTRLGRVIWSIHCFVSEQYQIDIIYQGTTSFPIYQGSFSVFPANPSSTTSVVTIPSIAEAGIVDIEASLRDEWGNPTDAMEYLAIMAMDTGNAMKMSVYGPDLRDSKTLSYSAVLTVTGVYSIMAQLDGIAIKVHNVTIEPQVKLSLFRSQVTGYGAGAPVIGEQLSDATPVFAGNTYSFWVIARDMYGNVMHVNDGIASLSIDGPGEATVTMRCYQNNGTIHYNFELYISGGYLLTVHTKEGLLHQGMLRVRPGATDLSSTSIFVIPVVAAGDELVVQLTFVDKYGNLAYTTGSLLVELHSYDNQTSVSKATVLHEASRGNTSLLLTRAGKYAGICYLNNDLLGDKVFLVEVLHSEPITTSFAITGPSQDGILSIDITLLDAYGNNVLDSEFLRELDLVLYPDVNWEANMTKPEEISFRLTLWSEPGPHQRSLNVVFRNSVVGVYNWTMLMPSNMPDTVKPARPLQIAALTIGTSCFMCSIVCLATACLLNRKSLFIAHGN</sequence>
<proteinExistence type="predicted"/>
<feature type="chain" id="PRO_5016366892" evidence="3">
    <location>
        <begin position="22"/>
        <end position="849"/>
    </location>
</feature>
<keyword evidence="2" id="KW-0472">Membrane</keyword>
<dbReference type="SUPFAM" id="SSF81296">
    <property type="entry name" value="E set domains"/>
    <property type="match status" value="2"/>
</dbReference>
<dbReference type="AlphaFoldDB" id="A0A2Z5X8B9"/>
<feature type="repeat" description="Filamin" evidence="1">
    <location>
        <begin position="129"/>
        <end position="151"/>
    </location>
</feature>
<keyword evidence="3" id="KW-0732">Signal</keyword>